<sequence length="40" mass="4541">MGAEEAVPWEYYENPIDTAKDIKKQGICLVLIEQTNQSKS</sequence>
<protein>
    <submittedName>
        <fullName evidence="1">Uncharacterized protein</fullName>
    </submittedName>
</protein>
<proteinExistence type="predicted"/>
<reference evidence="1" key="1">
    <citation type="submission" date="2018-05" db="EMBL/GenBank/DDBJ databases">
        <authorList>
            <person name="Lanie J.A."/>
            <person name="Ng W.-L."/>
            <person name="Kazmierczak K.M."/>
            <person name="Andrzejewski T.M."/>
            <person name="Davidsen T.M."/>
            <person name="Wayne K.J."/>
            <person name="Tettelin H."/>
            <person name="Glass J.I."/>
            <person name="Rusch D."/>
            <person name="Podicherti R."/>
            <person name="Tsui H.-C.T."/>
            <person name="Winkler M.E."/>
        </authorList>
    </citation>
    <scope>NUCLEOTIDE SEQUENCE</scope>
</reference>
<gene>
    <name evidence="1" type="ORF">METZ01_LOCUS460365</name>
</gene>
<name>A0A383AIV9_9ZZZZ</name>
<organism evidence="1">
    <name type="scientific">marine metagenome</name>
    <dbReference type="NCBI Taxonomy" id="408172"/>
    <lineage>
        <taxon>unclassified sequences</taxon>
        <taxon>metagenomes</taxon>
        <taxon>ecological metagenomes</taxon>
    </lineage>
</organism>
<dbReference type="AlphaFoldDB" id="A0A383AIV9"/>
<dbReference type="EMBL" id="UINC01192388">
    <property type="protein sequence ID" value="SVE07511.1"/>
    <property type="molecule type" value="Genomic_DNA"/>
</dbReference>
<accession>A0A383AIV9</accession>
<feature type="non-terminal residue" evidence="1">
    <location>
        <position position="40"/>
    </location>
</feature>
<evidence type="ECO:0000313" key="1">
    <source>
        <dbReference type="EMBL" id="SVE07511.1"/>
    </source>
</evidence>